<dbReference type="EMBL" id="PGGS01000139">
    <property type="protein sequence ID" value="PNH08232.1"/>
    <property type="molecule type" value="Genomic_DNA"/>
</dbReference>
<evidence type="ECO:0000313" key="4">
    <source>
        <dbReference type="Proteomes" id="UP000236333"/>
    </source>
</evidence>
<feature type="region of interest" description="Disordered" evidence="1">
    <location>
        <begin position="740"/>
        <end position="814"/>
    </location>
</feature>
<dbReference type="InterPro" id="IPR036420">
    <property type="entry name" value="BRCT_dom_sf"/>
</dbReference>
<dbReference type="Pfam" id="PF12738">
    <property type="entry name" value="PTCB-BRCT"/>
    <property type="match status" value="1"/>
</dbReference>
<evidence type="ECO:0000259" key="2">
    <source>
        <dbReference type="PROSITE" id="PS50172"/>
    </source>
</evidence>
<feature type="compositionally biased region" description="Basic and acidic residues" evidence="1">
    <location>
        <begin position="142"/>
        <end position="153"/>
    </location>
</feature>
<dbReference type="InterPro" id="IPR001357">
    <property type="entry name" value="BRCT_dom"/>
</dbReference>
<accession>A0A2J8A6S3</accession>
<dbReference type="AlphaFoldDB" id="A0A2J8A6S3"/>
<dbReference type="PANTHER" id="PTHR47776">
    <property type="entry name" value="F5A8.9 PROTEIN"/>
    <property type="match status" value="1"/>
</dbReference>
<feature type="region of interest" description="Disordered" evidence="1">
    <location>
        <begin position="142"/>
        <end position="186"/>
    </location>
</feature>
<comment type="caution">
    <text evidence="3">The sequence shown here is derived from an EMBL/GenBank/DDBJ whole genome shotgun (WGS) entry which is preliminary data.</text>
</comment>
<feature type="compositionally biased region" description="Low complexity" evidence="1">
    <location>
        <begin position="740"/>
        <end position="749"/>
    </location>
</feature>
<sequence>PWPHARYSRAGFSGDEREVLKDWVQQLGAQYSGDLVCRKTTHLVSRDLYAQYASAKYYKALEWGMAIVSFRWVYDSLQAGKLLPLAPYKSDTPGPADAALREAVQQRRCAAAAAAAMAAAVPLPQRIPFQTLCANNTFRDRAVQGDPGDDAKPRAAGKGVASPHIPEAGAHYHPQGAGQHADSKPQLEQGCDFTFDIRSASSVAPSPRLQRAASSSSLPHVLGSGAVGASVIAPAEPPSDEAPPQFRSEGLPPDPARAHHAKRSFAATAEGPEGPTLADASPIVQTQQQSSCALPTPSVDVGLSQLEEAGTLCIVPAADGAGARYDDSRTPQSGVSLESLYVTRRSATVRPTRLDLGGGAADGDDHSQLGSPDGAAPLDDAGSPVRAAAGADLDYVDLLTPGCGATEDAGSPASGSGAEEQPFLPASPQPQAREAASLLYSGFQPPLAAIATASKGRRLVRTDRLQEAVRGDSDSGGPDAAEDPVELSQLEDDLEDELEDEVADQLGPAPAAGTGAGRRVDRQQVATRADGRSAGGRAANDRRGLSLLAAPPPRSSLASNAVSVGSLRSMWQQRQQALDVPAAPGHGGQGRKPTTSAGPAAAAANGNIEGAGECCALVRGPHRPHDAQRHHGQPQLQQPPRQQQQQQSAAAAVSTVYIKAEPVESAAHRHLPVQVQQQLGTAACAADFGPGVVVKAEPRDAAYDGATAAVRPSVRRRAAALATTSLVMEPAPYAVPDGGAAASGAAGRGPTAKPSGGGDDAGAVPSDGAAGGYETASSAMDDVDGMPLVGGGDEPSQSEATAGAPQSRGYSTPEAEERLGQLHVPLEDDSGPFQKGPLAGPGTIHRMLANRTAGLTPLRPHKWMEVIPGAGSESEQDAGADDEGSAPQSVSQSWSGFVPRRHNKAPGPSRNAASVKAPALEHAEDDGPGSAGGSDGDSTASDNEDEDFRPRSSKAAGSQRPPGSRAKAAAPECTTSTSTGMTQSQSSFQQTSGQPQSLFNDDMSISRYLRTAVSMAQACLAARAATSRSGAGAGAGGGGGITDQDFRVVKLLTRAPRSNTVKERHPRALLKTMEFAEQIMVEPLKLLLNSRDRSRLARSPILVLRPDPADDSAAPSSRQSTAQRSAEDPSACEVFLAEPCVIYKLPSGEWWLEYYRFYSSSDVRAIATASGKTLRLPNDYSQRRELLRDTDRAHCRQAAVQGGRGRKPLTCVCGDLGVVRSKKVIKSGPRPGYMPAFWRFIFDKHTGEVLTDQLASDFVVGA</sequence>
<dbReference type="PROSITE" id="PS50172">
    <property type="entry name" value="BRCT"/>
    <property type="match status" value="1"/>
</dbReference>
<feature type="compositionally biased region" description="Acidic residues" evidence="1">
    <location>
        <begin position="874"/>
        <end position="884"/>
    </location>
</feature>
<dbReference type="PANTHER" id="PTHR47776:SF2">
    <property type="entry name" value="RING-TYPE E3 UBIQUITIN TRANSFERASE BRCA1"/>
    <property type="match status" value="1"/>
</dbReference>
<feature type="region of interest" description="Disordered" evidence="1">
    <location>
        <begin position="403"/>
        <end position="432"/>
    </location>
</feature>
<evidence type="ECO:0000313" key="3">
    <source>
        <dbReference type="EMBL" id="PNH08232.1"/>
    </source>
</evidence>
<feature type="compositionally biased region" description="Polar residues" evidence="1">
    <location>
        <begin position="886"/>
        <end position="895"/>
    </location>
</feature>
<dbReference type="SUPFAM" id="SSF52113">
    <property type="entry name" value="BRCT domain"/>
    <property type="match status" value="1"/>
</dbReference>
<feature type="region of interest" description="Disordered" evidence="1">
    <location>
        <begin position="617"/>
        <end position="651"/>
    </location>
</feature>
<feature type="region of interest" description="Disordered" evidence="1">
    <location>
        <begin position="870"/>
        <end position="999"/>
    </location>
</feature>
<feature type="region of interest" description="Disordered" evidence="1">
    <location>
        <begin position="506"/>
        <end position="561"/>
    </location>
</feature>
<evidence type="ECO:0000256" key="1">
    <source>
        <dbReference type="SAM" id="MobiDB-lite"/>
    </source>
</evidence>
<organism evidence="3 4">
    <name type="scientific">Tetrabaena socialis</name>
    <dbReference type="NCBI Taxonomy" id="47790"/>
    <lineage>
        <taxon>Eukaryota</taxon>
        <taxon>Viridiplantae</taxon>
        <taxon>Chlorophyta</taxon>
        <taxon>core chlorophytes</taxon>
        <taxon>Chlorophyceae</taxon>
        <taxon>CS clade</taxon>
        <taxon>Chlamydomonadales</taxon>
        <taxon>Tetrabaenaceae</taxon>
        <taxon>Tetrabaena</taxon>
    </lineage>
</organism>
<feature type="domain" description="BRCT" evidence="2">
    <location>
        <begin position="16"/>
        <end position="90"/>
    </location>
</feature>
<dbReference type="Gene3D" id="3.40.50.10190">
    <property type="entry name" value="BRCT domain"/>
    <property type="match status" value="1"/>
</dbReference>
<feature type="compositionally biased region" description="Low complexity" evidence="1">
    <location>
        <begin position="633"/>
        <end position="647"/>
    </location>
</feature>
<dbReference type="OrthoDB" id="552788at2759"/>
<proteinExistence type="predicted"/>
<protein>
    <recommendedName>
        <fullName evidence="2">BRCT domain-containing protein</fullName>
    </recommendedName>
</protein>
<feature type="region of interest" description="Disordered" evidence="1">
    <location>
        <begin position="231"/>
        <end position="284"/>
    </location>
</feature>
<reference evidence="3 4" key="1">
    <citation type="journal article" date="2017" name="Mol. Biol. Evol.">
        <title>The 4-celled Tetrabaena socialis nuclear genome reveals the essential components for genetic control of cell number at the origin of multicellularity in the volvocine lineage.</title>
        <authorList>
            <person name="Featherston J."/>
            <person name="Arakaki Y."/>
            <person name="Hanschen E.R."/>
            <person name="Ferris P.J."/>
            <person name="Michod R.E."/>
            <person name="Olson B.J.S.C."/>
            <person name="Nozaki H."/>
            <person name="Durand P.M."/>
        </authorList>
    </citation>
    <scope>NUCLEOTIDE SEQUENCE [LARGE SCALE GENOMIC DNA]</scope>
    <source>
        <strain evidence="3 4">NIES-571</strain>
    </source>
</reference>
<keyword evidence="4" id="KW-1185">Reference proteome</keyword>
<name>A0A2J8A6S3_9CHLO</name>
<feature type="compositionally biased region" description="Low complexity" evidence="1">
    <location>
        <begin position="974"/>
        <end position="997"/>
    </location>
</feature>
<feature type="region of interest" description="Disordered" evidence="1">
    <location>
        <begin position="352"/>
        <end position="385"/>
    </location>
</feature>
<feature type="region of interest" description="Disordered" evidence="1">
    <location>
        <begin position="573"/>
        <end position="604"/>
    </location>
</feature>
<gene>
    <name evidence="3" type="ORF">TSOC_005210</name>
</gene>
<dbReference type="Proteomes" id="UP000236333">
    <property type="component" value="Unassembled WGS sequence"/>
</dbReference>
<feature type="non-terminal residue" evidence="3">
    <location>
        <position position="1"/>
    </location>
</feature>